<gene>
    <name evidence="13" type="ORF">CEPIT_LOCUS32646</name>
</gene>
<evidence type="ECO:0000313" key="14">
    <source>
        <dbReference type="Proteomes" id="UP001152523"/>
    </source>
</evidence>
<dbReference type="Pfam" id="PF00560">
    <property type="entry name" value="LRR_1"/>
    <property type="match status" value="6"/>
</dbReference>
<evidence type="ECO:0000256" key="12">
    <source>
        <dbReference type="SAM" id="Phobius"/>
    </source>
</evidence>
<evidence type="ECO:0000256" key="4">
    <source>
        <dbReference type="ARBA" id="ARBA00022475"/>
    </source>
</evidence>
<name>A0AAV0FCF1_9ASTE</name>
<evidence type="ECO:0000256" key="7">
    <source>
        <dbReference type="ARBA" id="ARBA00022729"/>
    </source>
</evidence>
<dbReference type="GO" id="GO:0006952">
    <property type="term" value="P:defense response"/>
    <property type="evidence" value="ECO:0007669"/>
    <property type="project" value="UniProtKB-ARBA"/>
</dbReference>
<evidence type="ECO:0000256" key="8">
    <source>
        <dbReference type="ARBA" id="ARBA00022737"/>
    </source>
</evidence>
<evidence type="ECO:0000256" key="11">
    <source>
        <dbReference type="ARBA" id="ARBA00023180"/>
    </source>
</evidence>
<proteinExistence type="inferred from homology"/>
<comment type="caution">
    <text evidence="13">The sequence shown here is derived from an EMBL/GenBank/DDBJ whole genome shotgun (WGS) entry which is preliminary data.</text>
</comment>
<dbReference type="Pfam" id="PF13855">
    <property type="entry name" value="LRR_8"/>
    <property type="match status" value="1"/>
</dbReference>
<organism evidence="13 14">
    <name type="scientific">Cuscuta epithymum</name>
    <dbReference type="NCBI Taxonomy" id="186058"/>
    <lineage>
        <taxon>Eukaryota</taxon>
        <taxon>Viridiplantae</taxon>
        <taxon>Streptophyta</taxon>
        <taxon>Embryophyta</taxon>
        <taxon>Tracheophyta</taxon>
        <taxon>Spermatophyta</taxon>
        <taxon>Magnoliopsida</taxon>
        <taxon>eudicotyledons</taxon>
        <taxon>Gunneridae</taxon>
        <taxon>Pentapetalae</taxon>
        <taxon>asterids</taxon>
        <taxon>lamiids</taxon>
        <taxon>Solanales</taxon>
        <taxon>Convolvulaceae</taxon>
        <taxon>Cuscuteae</taxon>
        <taxon>Cuscuta</taxon>
        <taxon>Cuscuta subgen. Cuscuta</taxon>
    </lineage>
</organism>
<comment type="similarity">
    <text evidence="3">Belongs to the RLP family.</text>
</comment>
<keyword evidence="7" id="KW-0732">Signal</keyword>
<protein>
    <submittedName>
        <fullName evidence="13">Uncharacterized protein</fullName>
    </submittedName>
</protein>
<keyword evidence="10 12" id="KW-0472">Membrane</keyword>
<evidence type="ECO:0000256" key="3">
    <source>
        <dbReference type="ARBA" id="ARBA00009592"/>
    </source>
</evidence>
<evidence type="ECO:0000256" key="1">
    <source>
        <dbReference type="ARBA" id="ARBA00004162"/>
    </source>
</evidence>
<sequence>MEPRVLTDISNNAISDSIPSWFWNTTTQFLNINASNNQIKGTMVSGFQVSSGFQFNGGVLDLSFNKLEGSIPPSFFNVTALYLSRNHFTELDSLCHIKAARVAVALQLLDLSFNQLSGTLPDCWTGLYSLRVLNLANNHKLSGSLPTSIGSLASLMALHLDHNSLTGPLSSSIKNCSKLLSLQLGDNNFFGPIPDWAGEKLPQLAILVLRSNYFNASVPTSLCHLQSLQLLDLSTNNLSGSLPNCLSNLTKMTMIGVGNATISYEISAHWVGPKYSETLIISQDEKIDVVWKGMIYEFGSILGFLKSIDISSNMLNGEIPTEITSLVELGSLNLSRNNLRGHIPFRIGNLANLEALDFSNNHLSGSIPQTLVHVHRISVLNLSNNNLSGKIPKGTQLQSFNASAYMGNPGLCGDPLPNSCQGEELTRPSRPRFCEEEEEEEEEEEGACNKEDLNKFFGSEFYASMGVGYVVGFFSVLGTMLFNRSCRFAFFKVLNDFANWAYVVAVIYKAKLLTILGG</sequence>
<keyword evidence="8" id="KW-0677">Repeat</keyword>
<evidence type="ECO:0000256" key="2">
    <source>
        <dbReference type="ARBA" id="ARBA00004479"/>
    </source>
</evidence>
<dbReference type="InterPro" id="IPR032675">
    <property type="entry name" value="LRR_dom_sf"/>
</dbReference>
<dbReference type="PANTHER" id="PTHR48063">
    <property type="entry name" value="LRR RECEPTOR-LIKE KINASE"/>
    <property type="match status" value="1"/>
</dbReference>
<dbReference type="InterPro" id="IPR046956">
    <property type="entry name" value="RLP23-like"/>
</dbReference>
<dbReference type="InterPro" id="IPR001611">
    <property type="entry name" value="Leu-rich_rpt"/>
</dbReference>
<keyword evidence="11" id="KW-0325">Glycoprotein</keyword>
<feature type="transmembrane region" description="Helical" evidence="12">
    <location>
        <begin position="461"/>
        <end position="482"/>
    </location>
</feature>
<dbReference type="Gene3D" id="3.80.10.10">
    <property type="entry name" value="Ribonuclease Inhibitor"/>
    <property type="match status" value="1"/>
</dbReference>
<dbReference type="FunFam" id="3.80.10.10:FF:000111">
    <property type="entry name" value="LRR receptor-like serine/threonine-protein kinase ERECTA"/>
    <property type="match status" value="1"/>
</dbReference>
<evidence type="ECO:0000256" key="5">
    <source>
        <dbReference type="ARBA" id="ARBA00022614"/>
    </source>
</evidence>
<dbReference type="SUPFAM" id="SSF52058">
    <property type="entry name" value="L domain-like"/>
    <property type="match status" value="1"/>
</dbReference>
<keyword evidence="6 12" id="KW-0812">Transmembrane</keyword>
<keyword evidence="5" id="KW-0433">Leucine-rich repeat</keyword>
<dbReference type="GO" id="GO:0051707">
    <property type="term" value="P:response to other organism"/>
    <property type="evidence" value="ECO:0007669"/>
    <property type="project" value="UniProtKB-ARBA"/>
</dbReference>
<keyword evidence="14" id="KW-1185">Reference proteome</keyword>
<reference evidence="13" key="1">
    <citation type="submission" date="2022-07" db="EMBL/GenBank/DDBJ databases">
        <authorList>
            <person name="Macas J."/>
            <person name="Novak P."/>
            <person name="Neumann P."/>
        </authorList>
    </citation>
    <scope>NUCLEOTIDE SEQUENCE</scope>
</reference>
<keyword evidence="4" id="KW-1003">Cell membrane</keyword>
<dbReference type="Proteomes" id="UP001152523">
    <property type="component" value="Unassembled WGS sequence"/>
</dbReference>
<dbReference type="FunFam" id="3.80.10.10:FF:000095">
    <property type="entry name" value="LRR receptor-like serine/threonine-protein kinase GSO1"/>
    <property type="match status" value="1"/>
</dbReference>
<accession>A0AAV0FCF1</accession>
<dbReference type="EMBL" id="CAMAPF010000974">
    <property type="protein sequence ID" value="CAH9133045.1"/>
    <property type="molecule type" value="Genomic_DNA"/>
</dbReference>
<dbReference type="AlphaFoldDB" id="A0AAV0FCF1"/>
<dbReference type="GO" id="GO:0005886">
    <property type="term" value="C:plasma membrane"/>
    <property type="evidence" value="ECO:0007669"/>
    <property type="project" value="UniProtKB-SubCell"/>
</dbReference>
<keyword evidence="9 12" id="KW-1133">Transmembrane helix</keyword>
<evidence type="ECO:0000313" key="13">
    <source>
        <dbReference type="EMBL" id="CAH9133045.1"/>
    </source>
</evidence>
<evidence type="ECO:0000256" key="9">
    <source>
        <dbReference type="ARBA" id="ARBA00022989"/>
    </source>
</evidence>
<evidence type="ECO:0000256" key="6">
    <source>
        <dbReference type="ARBA" id="ARBA00022692"/>
    </source>
</evidence>
<dbReference type="PANTHER" id="PTHR48063:SF98">
    <property type="entry name" value="LRR RECEPTOR-LIKE SERINE_THREONINE-PROTEIN KINASE FLS2"/>
    <property type="match status" value="1"/>
</dbReference>
<dbReference type="PRINTS" id="PR00019">
    <property type="entry name" value="LEURICHRPT"/>
</dbReference>
<evidence type="ECO:0000256" key="10">
    <source>
        <dbReference type="ARBA" id="ARBA00023136"/>
    </source>
</evidence>
<comment type="subcellular location">
    <subcellularLocation>
        <location evidence="1">Cell membrane</location>
        <topology evidence="1">Single-pass membrane protein</topology>
    </subcellularLocation>
    <subcellularLocation>
        <location evidence="2">Membrane</location>
        <topology evidence="2">Single-pass type I membrane protein</topology>
    </subcellularLocation>
</comment>